<dbReference type="AlphaFoldDB" id="A0A0R3SJI9"/>
<gene>
    <name evidence="1" type="ORF">HDID_LOCUS5102</name>
</gene>
<evidence type="ECO:0000313" key="1">
    <source>
        <dbReference type="EMBL" id="VDL57420.1"/>
    </source>
</evidence>
<evidence type="ECO:0000313" key="2">
    <source>
        <dbReference type="Proteomes" id="UP000274504"/>
    </source>
</evidence>
<dbReference type="OrthoDB" id="6266298at2759"/>
<dbReference type="EMBL" id="UYSG01002343">
    <property type="protein sequence ID" value="VDL57420.1"/>
    <property type="molecule type" value="Genomic_DNA"/>
</dbReference>
<sequence>MYISRVRRAKSEGSVCNIRMLISYDDRTLLANQDLEYILLSNFSHSLGNPTPSGYNQTPHYESRKVLCSKRNFLGTMMRQKSSAGQSNQNSFLNQNHRHSVHKMEEFSGRIPLKTHHTGLLLSLPPNYGNSQPPKSSKTVHFLVGKQEDYEIPPLPVRRSKRSRLFPRHSVSGTASKINLNEATPKTTEEEDIVMEFPLRRSVSLDPLSERRGKCMDIVFQHTESHVLDSGKKTLGKRMKRVKRGLNLTDMHWISRKHSASSGISLKSTGSYHATQAGEVPLVSLSLRIQTDVSFLMKLLPISS</sequence>
<protein>
    <submittedName>
        <fullName evidence="3">Si:ch73-389k6.1</fullName>
    </submittedName>
</protein>
<dbReference type="Proteomes" id="UP000274504">
    <property type="component" value="Unassembled WGS sequence"/>
</dbReference>
<organism evidence="3">
    <name type="scientific">Hymenolepis diminuta</name>
    <name type="common">Rat tapeworm</name>
    <dbReference type="NCBI Taxonomy" id="6216"/>
    <lineage>
        <taxon>Eukaryota</taxon>
        <taxon>Metazoa</taxon>
        <taxon>Spiralia</taxon>
        <taxon>Lophotrochozoa</taxon>
        <taxon>Platyhelminthes</taxon>
        <taxon>Cestoda</taxon>
        <taxon>Eucestoda</taxon>
        <taxon>Cyclophyllidea</taxon>
        <taxon>Hymenolepididae</taxon>
        <taxon>Hymenolepis</taxon>
    </lineage>
</organism>
<reference evidence="1 2" key="2">
    <citation type="submission" date="2018-11" db="EMBL/GenBank/DDBJ databases">
        <authorList>
            <consortium name="Pathogen Informatics"/>
        </authorList>
    </citation>
    <scope>NUCLEOTIDE SEQUENCE [LARGE SCALE GENOMIC DNA]</scope>
</reference>
<reference evidence="3" key="1">
    <citation type="submission" date="2017-02" db="UniProtKB">
        <authorList>
            <consortium name="WormBaseParasite"/>
        </authorList>
    </citation>
    <scope>IDENTIFICATION</scope>
</reference>
<accession>A0A0R3SJI9</accession>
<name>A0A0R3SJI9_HYMDI</name>
<dbReference type="WBParaSite" id="HDID_0000510401-mRNA-1">
    <property type="protein sequence ID" value="HDID_0000510401-mRNA-1"/>
    <property type="gene ID" value="HDID_0000510401"/>
</dbReference>
<evidence type="ECO:0000313" key="3">
    <source>
        <dbReference type="WBParaSite" id="HDID_0000510401-mRNA-1"/>
    </source>
</evidence>
<proteinExistence type="predicted"/>